<comment type="caution">
    <text evidence="4">The sequence shown here is derived from an EMBL/GenBank/DDBJ whole genome shotgun (WGS) entry which is preliminary data.</text>
</comment>
<evidence type="ECO:0000256" key="1">
    <source>
        <dbReference type="ARBA" id="ARBA00009013"/>
    </source>
</evidence>
<dbReference type="CDD" id="cd07043">
    <property type="entry name" value="STAS_anti-anti-sigma_factors"/>
    <property type="match status" value="1"/>
</dbReference>
<dbReference type="RefSeq" id="WP_196777774.1">
    <property type="nucleotide sequence ID" value="NZ_JYJG01000109.1"/>
</dbReference>
<dbReference type="NCBIfam" id="TIGR00377">
    <property type="entry name" value="ant_ant_sig"/>
    <property type="match status" value="1"/>
</dbReference>
<dbReference type="InterPro" id="IPR036513">
    <property type="entry name" value="STAS_dom_sf"/>
</dbReference>
<dbReference type="PANTHER" id="PTHR33495">
    <property type="entry name" value="ANTI-SIGMA FACTOR ANTAGONIST TM_1081-RELATED-RELATED"/>
    <property type="match status" value="1"/>
</dbReference>
<dbReference type="Pfam" id="PF01740">
    <property type="entry name" value="STAS"/>
    <property type="match status" value="1"/>
</dbReference>
<dbReference type="PATRIC" id="fig|68170.10.peg.4395"/>
<dbReference type="InterPro" id="IPR002645">
    <property type="entry name" value="STAS_dom"/>
</dbReference>
<dbReference type="Proteomes" id="UP000033393">
    <property type="component" value="Unassembled WGS sequence"/>
</dbReference>
<evidence type="ECO:0000313" key="4">
    <source>
        <dbReference type="EMBL" id="KJK48392.1"/>
    </source>
</evidence>
<sequence length="116" mass="12146">MAPLEAKAEQRDNAVILQVTGEVDSYTAPLLDEHLAAAFTEAARLGFAVVLDMTGVSFLSSSGLSVLVDHHTRGEDQGTPLRVVAPAGSVLRALRATMLNDLLELHATLPEALAAG</sequence>
<gene>
    <name evidence="4" type="ORF">UK23_17120</name>
</gene>
<comment type="similarity">
    <text evidence="1 2">Belongs to the anti-sigma-factor antagonist family.</text>
</comment>
<accession>A0A0F0H2B4</accession>
<evidence type="ECO:0000313" key="5">
    <source>
        <dbReference type="Proteomes" id="UP000033393"/>
    </source>
</evidence>
<dbReference type="GO" id="GO:0043856">
    <property type="term" value="F:anti-sigma factor antagonist activity"/>
    <property type="evidence" value="ECO:0007669"/>
    <property type="project" value="InterPro"/>
</dbReference>
<keyword evidence="5" id="KW-1185">Reference proteome</keyword>
<protein>
    <recommendedName>
        <fullName evidence="2">Anti-sigma factor antagonist</fullName>
    </recommendedName>
</protein>
<dbReference type="PANTHER" id="PTHR33495:SF2">
    <property type="entry name" value="ANTI-SIGMA FACTOR ANTAGONIST TM_1081-RELATED"/>
    <property type="match status" value="1"/>
</dbReference>
<evidence type="ECO:0000259" key="3">
    <source>
        <dbReference type="PROSITE" id="PS50801"/>
    </source>
</evidence>
<dbReference type="EMBL" id="JYJG01000109">
    <property type="protein sequence ID" value="KJK48392.1"/>
    <property type="molecule type" value="Genomic_DNA"/>
</dbReference>
<dbReference type="PROSITE" id="PS50801">
    <property type="entry name" value="STAS"/>
    <property type="match status" value="1"/>
</dbReference>
<name>A0A0F0H2B4_LENAE</name>
<organism evidence="4 5">
    <name type="scientific">Lentzea aerocolonigenes</name>
    <name type="common">Lechevalieria aerocolonigenes</name>
    <name type="synonym">Saccharothrix aerocolonigenes</name>
    <dbReference type="NCBI Taxonomy" id="68170"/>
    <lineage>
        <taxon>Bacteria</taxon>
        <taxon>Bacillati</taxon>
        <taxon>Actinomycetota</taxon>
        <taxon>Actinomycetes</taxon>
        <taxon>Pseudonocardiales</taxon>
        <taxon>Pseudonocardiaceae</taxon>
        <taxon>Lentzea</taxon>
    </lineage>
</organism>
<dbReference type="SUPFAM" id="SSF52091">
    <property type="entry name" value="SpoIIaa-like"/>
    <property type="match status" value="1"/>
</dbReference>
<evidence type="ECO:0000256" key="2">
    <source>
        <dbReference type="RuleBase" id="RU003749"/>
    </source>
</evidence>
<dbReference type="AlphaFoldDB" id="A0A0F0H2B4"/>
<dbReference type="Gene3D" id="3.30.750.24">
    <property type="entry name" value="STAS domain"/>
    <property type="match status" value="1"/>
</dbReference>
<proteinExistence type="inferred from homology"/>
<dbReference type="InterPro" id="IPR003658">
    <property type="entry name" value="Anti-sigma_ant"/>
</dbReference>
<reference evidence="4 5" key="1">
    <citation type="submission" date="2015-02" db="EMBL/GenBank/DDBJ databases">
        <authorList>
            <person name="Ju K.-S."/>
            <person name="Doroghazi J.R."/>
            <person name="Metcalf W."/>
        </authorList>
    </citation>
    <scope>NUCLEOTIDE SEQUENCE [LARGE SCALE GENOMIC DNA]</scope>
    <source>
        <strain evidence="4 5">NRRL B-16140</strain>
    </source>
</reference>
<feature type="domain" description="STAS" evidence="3">
    <location>
        <begin position="4"/>
        <end position="116"/>
    </location>
</feature>